<proteinExistence type="predicted"/>
<dbReference type="InterPro" id="IPR018389">
    <property type="entry name" value="DctP_fam"/>
</dbReference>
<evidence type="ECO:0000313" key="3">
    <source>
        <dbReference type="EMBL" id="GAI80051.1"/>
    </source>
</evidence>
<organism evidence="3">
    <name type="scientific">marine sediment metagenome</name>
    <dbReference type="NCBI Taxonomy" id="412755"/>
    <lineage>
        <taxon>unclassified sequences</taxon>
        <taxon>metagenomes</taxon>
        <taxon>ecological metagenomes</taxon>
    </lineage>
</organism>
<keyword evidence="1" id="KW-0732">Signal</keyword>
<sequence length="182" mass="19981">MKRKRLLTLLGSVCLAVMLLIPLAVSCGPATPEEAAEEIAALESKLAAEKSKVSSLQGDVSDLEAEIAALRAPAEVIKILVNSTCPGGWYADYGPYLIENLEAGSGGRMEVEVVYGEAIVPTEEQLDALRDGTFDMIYGYTPYYKTKIPFIQVQDFLPFTVRNGRDVWSLYNERGWGELADR</sequence>
<accession>X1SLN4</accession>
<name>X1SLN4_9ZZZZ</name>
<evidence type="ECO:0000256" key="1">
    <source>
        <dbReference type="ARBA" id="ARBA00022729"/>
    </source>
</evidence>
<dbReference type="EMBL" id="BARW01005500">
    <property type="protein sequence ID" value="GAI80051.1"/>
    <property type="molecule type" value="Genomic_DNA"/>
</dbReference>
<gene>
    <name evidence="3" type="ORF">S12H4_11933</name>
</gene>
<dbReference type="GO" id="GO:0055085">
    <property type="term" value="P:transmembrane transport"/>
    <property type="evidence" value="ECO:0007669"/>
    <property type="project" value="InterPro"/>
</dbReference>
<evidence type="ECO:0000256" key="2">
    <source>
        <dbReference type="SAM" id="Coils"/>
    </source>
</evidence>
<dbReference type="AlphaFoldDB" id="X1SLN4"/>
<dbReference type="Pfam" id="PF03480">
    <property type="entry name" value="DctP"/>
    <property type="match status" value="1"/>
</dbReference>
<protein>
    <submittedName>
        <fullName evidence="3">Uncharacterized protein</fullName>
    </submittedName>
</protein>
<dbReference type="PROSITE" id="PS51257">
    <property type="entry name" value="PROKAR_LIPOPROTEIN"/>
    <property type="match status" value="1"/>
</dbReference>
<dbReference type="Gene3D" id="3.40.190.170">
    <property type="entry name" value="Bacterial extracellular solute-binding protein, family 7"/>
    <property type="match status" value="1"/>
</dbReference>
<keyword evidence="2" id="KW-0175">Coiled coil</keyword>
<comment type="caution">
    <text evidence="3">The sequence shown here is derived from an EMBL/GenBank/DDBJ whole genome shotgun (WGS) entry which is preliminary data.</text>
</comment>
<feature type="non-terminal residue" evidence="3">
    <location>
        <position position="182"/>
    </location>
</feature>
<reference evidence="3" key="1">
    <citation type="journal article" date="2014" name="Front. Microbiol.">
        <title>High frequency of phylogenetically diverse reductive dehalogenase-homologous genes in deep subseafloor sedimentary metagenomes.</title>
        <authorList>
            <person name="Kawai M."/>
            <person name="Futagami T."/>
            <person name="Toyoda A."/>
            <person name="Takaki Y."/>
            <person name="Nishi S."/>
            <person name="Hori S."/>
            <person name="Arai W."/>
            <person name="Tsubouchi T."/>
            <person name="Morono Y."/>
            <person name="Uchiyama I."/>
            <person name="Ito T."/>
            <person name="Fujiyama A."/>
            <person name="Inagaki F."/>
            <person name="Takami H."/>
        </authorList>
    </citation>
    <scope>NUCLEOTIDE SEQUENCE</scope>
    <source>
        <strain evidence="3">Expedition CK06-06</strain>
    </source>
</reference>
<feature type="coiled-coil region" evidence="2">
    <location>
        <begin position="39"/>
        <end position="66"/>
    </location>
</feature>
<dbReference type="InterPro" id="IPR038404">
    <property type="entry name" value="TRAP_DctP_sf"/>
</dbReference>